<feature type="transmembrane region" description="Helical" evidence="1">
    <location>
        <begin position="77"/>
        <end position="94"/>
    </location>
</feature>
<evidence type="ECO:0000313" key="2">
    <source>
        <dbReference type="EMBL" id="KPV44106.1"/>
    </source>
</evidence>
<name>A0A0P9CE68_9BACL</name>
<feature type="transmembrane region" description="Helical" evidence="1">
    <location>
        <begin position="13"/>
        <end position="30"/>
    </location>
</feature>
<gene>
    <name evidence="2" type="ORF">AN477_08500</name>
</gene>
<sequence length="163" mass="19324">MIIYDTHFNANEWFIMISLCFGFVCVAFFPKRFPRQVAAVFLMCGVYSGFFFDHSLSVEPISFYDVNDISKFQLMDFLSYFMYAPFSYFFFYAYDRLQLKPSYIPLYILVWSLASVGIEWLAVLFGVFHYQHGYQLAYSLPIYLLVQSCWVALYHGLKNRSFL</sequence>
<accession>A0A0P9CE68</accession>
<feature type="transmembrane region" description="Helical" evidence="1">
    <location>
        <begin position="136"/>
        <end position="157"/>
    </location>
</feature>
<dbReference type="EMBL" id="LJCO01000040">
    <property type="protein sequence ID" value="KPV44106.1"/>
    <property type="molecule type" value="Genomic_DNA"/>
</dbReference>
<comment type="caution">
    <text evidence="2">The sequence shown here is derived from an EMBL/GenBank/DDBJ whole genome shotgun (WGS) entry which is preliminary data.</text>
</comment>
<proteinExistence type="predicted"/>
<keyword evidence="1" id="KW-0812">Transmembrane</keyword>
<reference evidence="2 3" key="1">
    <citation type="submission" date="2015-09" db="EMBL/GenBank/DDBJ databases">
        <title>Draft genome sequence of Alicyclobacillus ferrooxydans DSM 22381.</title>
        <authorList>
            <person name="Hemp J."/>
        </authorList>
    </citation>
    <scope>NUCLEOTIDE SEQUENCE [LARGE SCALE GENOMIC DNA]</scope>
    <source>
        <strain evidence="2 3">TC-34</strain>
    </source>
</reference>
<dbReference type="Proteomes" id="UP000050482">
    <property type="component" value="Unassembled WGS sequence"/>
</dbReference>
<dbReference type="STRING" id="471514.AN477_08500"/>
<organism evidence="2 3">
    <name type="scientific">Alicyclobacillus ferrooxydans</name>
    <dbReference type="NCBI Taxonomy" id="471514"/>
    <lineage>
        <taxon>Bacteria</taxon>
        <taxon>Bacillati</taxon>
        <taxon>Bacillota</taxon>
        <taxon>Bacilli</taxon>
        <taxon>Bacillales</taxon>
        <taxon>Alicyclobacillaceae</taxon>
        <taxon>Alicyclobacillus</taxon>
    </lineage>
</organism>
<protein>
    <submittedName>
        <fullName evidence="2">Uncharacterized protein</fullName>
    </submittedName>
</protein>
<dbReference type="AlphaFoldDB" id="A0A0P9CE68"/>
<dbReference type="PATRIC" id="fig|471514.4.peg.882"/>
<feature type="transmembrane region" description="Helical" evidence="1">
    <location>
        <begin position="106"/>
        <end position="130"/>
    </location>
</feature>
<keyword evidence="1" id="KW-1133">Transmembrane helix</keyword>
<evidence type="ECO:0000313" key="3">
    <source>
        <dbReference type="Proteomes" id="UP000050482"/>
    </source>
</evidence>
<feature type="transmembrane region" description="Helical" evidence="1">
    <location>
        <begin position="37"/>
        <end position="57"/>
    </location>
</feature>
<keyword evidence="3" id="KW-1185">Reference proteome</keyword>
<evidence type="ECO:0000256" key="1">
    <source>
        <dbReference type="SAM" id="Phobius"/>
    </source>
</evidence>
<keyword evidence="1" id="KW-0472">Membrane</keyword>